<dbReference type="Proteomes" id="UP001165296">
    <property type="component" value="Unassembled WGS sequence"/>
</dbReference>
<dbReference type="SUPFAM" id="SSF48452">
    <property type="entry name" value="TPR-like"/>
    <property type="match status" value="1"/>
</dbReference>
<keyword evidence="3" id="KW-1185">Reference proteome</keyword>
<reference evidence="2" key="1">
    <citation type="submission" date="2021-10" db="EMBL/GenBank/DDBJ databases">
        <authorList>
            <person name="Dean J.D."/>
            <person name="Kim M.K."/>
            <person name="Newey C.N."/>
            <person name="Stoker T.S."/>
            <person name="Thompson D.W."/>
            <person name="Grose J.H."/>
        </authorList>
    </citation>
    <scope>NUCLEOTIDE SEQUENCE</scope>
    <source>
        <strain evidence="2">BT178</strain>
    </source>
</reference>
<organism evidence="2 3">
    <name type="scientific">Hymenobacter lucidus</name>
    <dbReference type="NCBI Taxonomy" id="2880930"/>
    <lineage>
        <taxon>Bacteria</taxon>
        <taxon>Pseudomonadati</taxon>
        <taxon>Bacteroidota</taxon>
        <taxon>Cytophagia</taxon>
        <taxon>Cytophagales</taxon>
        <taxon>Hymenobacteraceae</taxon>
        <taxon>Hymenobacter</taxon>
    </lineage>
</organism>
<dbReference type="PANTHER" id="PTHR45588:SF1">
    <property type="entry name" value="WW DOMAIN-CONTAINING PROTEIN"/>
    <property type="match status" value="1"/>
</dbReference>
<evidence type="ECO:0008006" key="4">
    <source>
        <dbReference type="Google" id="ProtNLM"/>
    </source>
</evidence>
<gene>
    <name evidence="2" type="ORF">LGH74_10345</name>
</gene>
<proteinExistence type="predicted"/>
<comment type="caution">
    <text evidence="2">The sequence shown here is derived from an EMBL/GenBank/DDBJ whole genome shotgun (WGS) entry which is preliminary data.</text>
</comment>
<evidence type="ECO:0000256" key="1">
    <source>
        <dbReference type="SAM" id="MobiDB-lite"/>
    </source>
</evidence>
<dbReference type="Gene3D" id="1.25.40.10">
    <property type="entry name" value="Tetratricopeptide repeat domain"/>
    <property type="match status" value="1"/>
</dbReference>
<protein>
    <recommendedName>
        <fullName evidence="4">Tetratricopeptide repeat protein</fullName>
    </recommendedName>
</protein>
<evidence type="ECO:0000313" key="2">
    <source>
        <dbReference type="EMBL" id="MCB2408378.1"/>
    </source>
</evidence>
<dbReference type="PANTHER" id="PTHR45588">
    <property type="entry name" value="TPR DOMAIN-CONTAINING PROTEIN"/>
    <property type="match status" value="1"/>
</dbReference>
<evidence type="ECO:0000313" key="3">
    <source>
        <dbReference type="Proteomes" id="UP001165296"/>
    </source>
</evidence>
<feature type="region of interest" description="Disordered" evidence="1">
    <location>
        <begin position="561"/>
        <end position="583"/>
    </location>
</feature>
<dbReference type="RefSeq" id="WP_226175398.1">
    <property type="nucleotide sequence ID" value="NZ_JAJADR010000002.1"/>
</dbReference>
<sequence length="583" mass="65072">MKQPLPYWFLCLPLALLSWSCSEKKATPSRKALNEMNLKAGKVIICGLPDAQFGTVRFPIACPGPAQESFGLGLKLLHSFEYEEAEKVFAGIIRTQPTCAMAYWGVAMSNFHPLWAPPTEAELQKGAKAVAIARALPQLPAREADYLATIAAFYQDWPTVDHRTRCLRFEQATEQLAQKYPDDKEATVFYALALTAAAAPTDTTFTKQKKAGRILAALYPDNLNHPGIVHYLIHAYDTPTLAVRALPAARRYAAVAPSSAHAQHMPSHIFTRLGLWTENIESNLASVAAAQCYAQQAGIKGHWDEELHGLDYLMYAYLQKGENRLARQQWDYLQTIQQVEPLTFKVAYSFAAIPARYLLENRNWPEAATLQSHATDFPWEKFPWQKAIIHFARLMGAAHTHNRPAAQAEVQELRRLQALLLQQKDAYKATQVEIQLTSGLAWLDMQDGKPEQALRRMRAAADLEDRTEKPPVTPGEVLPARELLGDMLLQLHRPNEALAAYEEDLRRHPNRFNGLYGAGLAAGQIGNEAKANRYYQQLLTQASGSTRPELSAARRFLAVHSQPTAASDSPVRYTSYAAHPASR</sequence>
<name>A0ABS8ARY9_9BACT</name>
<dbReference type="InterPro" id="IPR011990">
    <property type="entry name" value="TPR-like_helical_dom_sf"/>
</dbReference>
<accession>A0ABS8ARY9</accession>
<dbReference type="EMBL" id="JAJADR010000002">
    <property type="protein sequence ID" value="MCB2408378.1"/>
    <property type="molecule type" value="Genomic_DNA"/>
</dbReference>